<proteinExistence type="predicted"/>
<dbReference type="STRING" id="857293.CAAU_1803"/>
<feature type="transmembrane region" description="Helical" evidence="1">
    <location>
        <begin position="213"/>
        <end position="232"/>
    </location>
</feature>
<keyword evidence="3" id="KW-0378">Hydrolase</keyword>
<comment type="caution">
    <text evidence="3">The sequence shown here is derived from an EMBL/GenBank/DDBJ whole genome shotgun (WGS) entry which is preliminary data.</text>
</comment>
<keyword evidence="4" id="KW-1185">Reference proteome</keyword>
<feature type="transmembrane region" description="Helical" evidence="1">
    <location>
        <begin position="135"/>
        <end position="153"/>
    </location>
</feature>
<gene>
    <name evidence="3" type="ORF">CAAU_1803</name>
</gene>
<feature type="transmembrane region" description="Helical" evidence="1">
    <location>
        <begin position="173"/>
        <end position="201"/>
    </location>
</feature>
<evidence type="ECO:0000313" key="3">
    <source>
        <dbReference type="EMBL" id="CCJ33887.1"/>
    </source>
</evidence>
<dbReference type="GO" id="GO:0006508">
    <property type="term" value="P:proteolysis"/>
    <property type="evidence" value="ECO:0007669"/>
    <property type="project" value="UniProtKB-KW"/>
</dbReference>
<feature type="transmembrane region" description="Helical" evidence="1">
    <location>
        <begin position="90"/>
        <end position="114"/>
    </location>
</feature>
<feature type="transmembrane region" description="Helical" evidence="1">
    <location>
        <begin position="6"/>
        <end position="28"/>
    </location>
</feature>
<evidence type="ECO:0000313" key="4">
    <source>
        <dbReference type="Proteomes" id="UP000007652"/>
    </source>
</evidence>
<keyword evidence="1" id="KW-0472">Membrane</keyword>
<dbReference type="AlphaFoldDB" id="I7J5N6"/>
<keyword evidence="1" id="KW-1133">Transmembrane helix</keyword>
<dbReference type="eggNOG" id="COG1266">
    <property type="taxonomic scope" value="Bacteria"/>
</dbReference>
<protein>
    <submittedName>
        <fullName evidence="3">Putative protease</fullName>
    </submittedName>
</protein>
<evidence type="ECO:0000256" key="1">
    <source>
        <dbReference type="SAM" id="Phobius"/>
    </source>
</evidence>
<dbReference type="GO" id="GO:0004175">
    <property type="term" value="F:endopeptidase activity"/>
    <property type="evidence" value="ECO:0007669"/>
    <property type="project" value="UniProtKB-ARBA"/>
</dbReference>
<dbReference type="EMBL" id="CAKP01000096">
    <property type="protein sequence ID" value="CCJ33887.1"/>
    <property type="molecule type" value="Genomic_DNA"/>
</dbReference>
<dbReference type="RefSeq" id="WP_008909145.1">
    <property type="nucleotide sequence ID" value="NZ_CAKP01000096.1"/>
</dbReference>
<name>I7J5N6_9CLOT</name>
<sequence>MLDGKIIRIIQYLSILLLLSLPPWFSMIKRFRNRMARRMIWILAFIPYIVAVTYTQNIVPFFAVLITLYFIKNQGDEGELYYFRPIRGKISYLIGISIVFRIAVTIVNGIYVALLMKFGLKPQPQEVMKLFLEKPWPEVIYLSLMTVIAAPILEEFIFRHIFYRNLAKINKTFSAIFTSLLFMLLHYNIAGAVSFFMVGVFNCYLYDKFGYKAAVFNHFLFNLVSVVGLLIMKYHNIPLTS</sequence>
<dbReference type="GO" id="GO:0080120">
    <property type="term" value="P:CAAX-box protein maturation"/>
    <property type="evidence" value="ECO:0007669"/>
    <property type="project" value="UniProtKB-ARBA"/>
</dbReference>
<dbReference type="Pfam" id="PF02517">
    <property type="entry name" value="Rce1-like"/>
    <property type="match status" value="1"/>
</dbReference>
<evidence type="ECO:0000259" key="2">
    <source>
        <dbReference type="Pfam" id="PF02517"/>
    </source>
</evidence>
<keyword evidence="1" id="KW-0812">Transmembrane</keyword>
<dbReference type="InterPro" id="IPR003675">
    <property type="entry name" value="Rce1/LyrA-like_dom"/>
</dbReference>
<dbReference type="Proteomes" id="UP000007652">
    <property type="component" value="Unassembled WGS sequence"/>
</dbReference>
<feature type="transmembrane region" description="Helical" evidence="1">
    <location>
        <begin position="40"/>
        <end position="70"/>
    </location>
</feature>
<keyword evidence="3" id="KW-0645">Protease</keyword>
<accession>I7J5N6</accession>
<feature type="domain" description="CAAX prenyl protease 2/Lysostaphin resistance protein A-like" evidence="2">
    <location>
        <begin position="138"/>
        <end position="224"/>
    </location>
</feature>
<organism evidence="3 4">
    <name type="scientific">Caloramator australicus RC3</name>
    <dbReference type="NCBI Taxonomy" id="857293"/>
    <lineage>
        <taxon>Bacteria</taxon>
        <taxon>Bacillati</taxon>
        <taxon>Bacillota</taxon>
        <taxon>Clostridia</taxon>
        <taxon>Eubacteriales</taxon>
        <taxon>Clostridiaceae</taxon>
        <taxon>Caloramator</taxon>
    </lineage>
</organism>
<reference evidence="3 4" key="1">
    <citation type="journal article" date="2011" name="J. Bacteriol.">
        <title>Draft genome sequence of Caloramator australicus strain RC3T, a thermoanaerobe from the Great Artesian Basin of Australia.</title>
        <authorList>
            <person name="Ogg C.D."/>
            <person name="Patel B.K.C."/>
        </authorList>
    </citation>
    <scope>NUCLEOTIDE SEQUENCE [LARGE SCALE GENOMIC DNA]</scope>
    <source>
        <strain evidence="3 4">RC3</strain>
    </source>
</reference>